<evidence type="ECO:0000256" key="6">
    <source>
        <dbReference type="SAM" id="Phobius"/>
    </source>
</evidence>
<feature type="domain" description="TonB C-terminal" evidence="7">
    <location>
        <begin position="273"/>
        <end position="362"/>
    </location>
</feature>
<keyword evidence="2 6" id="KW-0812">Transmembrane</keyword>
<organism evidence="8 9">
    <name type="scientific">Paracidobacterium acidisoli</name>
    <dbReference type="NCBI Taxonomy" id="2303751"/>
    <lineage>
        <taxon>Bacteria</taxon>
        <taxon>Pseudomonadati</taxon>
        <taxon>Acidobacteriota</taxon>
        <taxon>Terriglobia</taxon>
        <taxon>Terriglobales</taxon>
        <taxon>Acidobacteriaceae</taxon>
        <taxon>Paracidobacterium</taxon>
    </lineage>
</organism>
<dbReference type="InterPro" id="IPR037682">
    <property type="entry name" value="TonB_C"/>
</dbReference>
<feature type="compositionally biased region" description="Low complexity" evidence="5">
    <location>
        <begin position="189"/>
        <end position="200"/>
    </location>
</feature>
<reference evidence="8 9" key="1">
    <citation type="submission" date="2018-08" db="EMBL/GenBank/DDBJ databases">
        <title>Acidipila sp. 4G-K13, an acidobacterium isolated from forest soil.</title>
        <authorList>
            <person name="Gao Z.-H."/>
            <person name="Qiu L.-H."/>
        </authorList>
    </citation>
    <scope>NUCLEOTIDE SEQUENCE [LARGE SCALE GENOMIC DNA]</scope>
    <source>
        <strain evidence="8 9">4G-K13</strain>
    </source>
</reference>
<keyword evidence="3 6" id="KW-1133">Transmembrane helix</keyword>
<dbReference type="Proteomes" id="UP000264702">
    <property type="component" value="Unassembled WGS sequence"/>
</dbReference>
<dbReference type="PROSITE" id="PS52015">
    <property type="entry name" value="TONB_CTD"/>
    <property type="match status" value="1"/>
</dbReference>
<keyword evidence="9" id="KW-1185">Reference proteome</keyword>
<sequence>METTEVMATNEAFDRGTFGLLPEEKGRMRSLGASTAINATIAALVLLLTASGVHQVQVKRYDTTQLIFPVEQPKPYVPPVPKVKVIPPPPVEKPRRIELPKPVPEPPKIAEIKVPVPAMPKIEAAPPRRVTPPPQPKVGLFKSETPTPVANNRAEPSLKTGGFGDPVGVKPNPNATRPSQLATVGSFNGSPGAGQPAAGSARGGSVHGVDFGSGVANGVPGGKDRGAVASAGFGSGVVGGTGRPGSGGTVARGSFGSPAYGPATPVAVRPQEPAATSIVVLSKPLPNYTPEARQLKIQGDVTLEVRFTAAGQVEVLRVISGLGHGLDEQARVAAEHIRFKPATRDGHAVDQVSVVHITFQMA</sequence>
<keyword evidence="4 6" id="KW-0472">Membrane</keyword>
<feature type="compositionally biased region" description="Polar residues" evidence="5">
    <location>
        <begin position="173"/>
        <end position="188"/>
    </location>
</feature>
<feature type="transmembrane region" description="Helical" evidence="6">
    <location>
        <begin position="31"/>
        <end position="50"/>
    </location>
</feature>
<evidence type="ECO:0000256" key="4">
    <source>
        <dbReference type="ARBA" id="ARBA00023136"/>
    </source>
</evidence>
<dbReference type="GO" id="GO:0016020">
    <property type="term" value="C:membrane"/>
    <property type="evidence" value="ECO:0007669"/>
    <property type="project" value="UniProtKB-SubCell"/>
</dbReference>
<dbReference type="GO" id="GO:0055085">
    <property type="term" value="P:transmembrane transport"/>
    <property type="evidence" value="ECO:0007669"/>
    <property type="project" value="InterPro"/>
</dbReference>
<comment type="subcellular location">
    <subcellularLocation>
        <location evidence="1">Membrane</location>
        <topology evidence="1">Single-pass membrane protein</topology>
    </subcellularLocation>
</comment>
<gene>
    <name evidence="8" type="ORF">D0Y96_01045</name>
</gene>
<evidence type="ECO:0000256" key="1">
    <source>
        <dbReference type="ARBA" id="ARBA00004167"/>
    </source>
</evidence>
<name>A0A372IUT3_9BACT</name>
<dbReference type="EMBL" id="QVQT01000001">
    <property type="protein sequence ID" value="RFU18193.1"/>
    <property type="molecule type" value="Genomic_DNA"/>
</dbReference>
<evidence type="ECO:0000256" key="3">
    <source>
        <dbReference type="ARBA" id="ARBA00022989"/>
    </source>
</evidence>
<evidence type="ECO:0000256" key="5">
    <source>
        <dbReference type="SAM" id="MobiDB-lite"/>
    </source>
</evidence>
<dbReference type="Pfam" id="PF03544">
    <property type="entry name" value="TonB_C"/>
    <property type="match status" value="1"/>
</dbReference>
<accession>A0A372IUT3</accession>
<dbReference type="Gene3D" id="3.30.1150.10">
    <property type="match status" value="1"/>
</dbReference>
<protein>
    <submittedName>
        <fullName evidence="8">Energy transducer TonB</fullName>
    </submittedName>
</protein>
<dbReference type="InterPro" id="IPR006260">
    <property type="entry name" value="TonB/TolA_C"/>
</dbReference>
<dbReference type="AlphaFoldDB" id="A0A372IUT3"/>
<feature type="region of interest" description="Disordered" evidence="5">
    <location>
        <begin position="124"/>
        <end position="205"/>
    </location>
</feature>
<proteinExistence type="predicted"/>
<dbReference type="NCBIfam" id="TIGR01352">
    <property type="entry name" value="tonB_Cterm"/>
    <property type="match status" value="1"/>
</dbReference>
<evidence type="ECO:0000256" key="2">
    <source>
        <dbReference type="ARBA" id="ARBA00022692"/>
    </source>
</evidence>
<evidence type="ECO:0000259" key="7">
    <source>
        <dbReference type="PROSITE" id="PS52015"/>
    </source>
</evidence>
<evidence type="ECO:0000313" key="8">
    <source>
        <dbReference type="EMBL" id="RFU18193.1"/>
    </source>
</evidence>
<dbReference type="SUPFAM" id="SSF74653">
    <property type="entry name" value="TolA/TonB C-terminal domain"/>
    <property type="match status" value="1"/>
</dbReference>
<evidence type="ECO:0000313" key="9">
    <source>
        <dbReference type="Proteomes" id="UP000264702"/>
    </source>
</evidence>
<comment type="caution">
    <text evidence="8">The sequence shown here is derived from an EMBL/GenBank/DDBJ whole genome shotgun (WGS) entry which is preliminary data.</text>
</comment>